<dbReference type="AlphaFoldDB" id="A0A086XZU6"/>
<dbReference type="OrthoDB" id="7859824at2"/>
<dbReference type="Proteomes" id="UP000028824">
    <property type="component" value="Unassembled WGS sequence"/>
</dbReference>
<gene>
    <name evidence="1" type="ORF">CG50_16210</name>
</gene>
<protein>
    <submittedName>
        <fullName evidence="1">Uncharacterized protein</fullName>
    </submittedName>
</protein>
<evidence type="ECO:0000313" key="1">
    <source>
        <dbReference type="EMBL" id="KFI27546.1"/>
    </source>
</evidence>
<name>A0A086XZU6_9RHOB</name>
<evidence type="ECO:0000313" key="2">
    <source>
        <dbReference type="Proteomes" id="UP000028824"/>
    </source>
</evidence>
<reference evidence="1 2" key="1">
    <citation type="submission" date="2014-03" db="EMBL/GenBank/DDBJ databases">
        <title>Genome of Paenirhodobacter enshiensis DW2-9.</title>
        <authorList>
            <person name="Wang D."/>
            <person name="Wang G."/>
        </authorList>
    </citation>
    <scope>NUCLEOTIDE SEQUENCE [LARGE SCALE GENOMIC DNA]</scope>
    <source>
        <strain evidence="1 2">DW2-9</strain>
    </source>
</reference>
<sequence>MNGMAGLFAVGLSGCAAAPGFDDGVRRAVEVDGYRFSVIQKGEAAEVIRLGWLSRADRDGVPARMILAAEAATACRVVEPLRGWGRSPSLVGDTGEARFRLNCTFPS</sequence>
<keyword evidence="2" id="KW-1185">Reference proteome</keyword>
<proteinExistence type="predicted"/>
<organism evidence="1 2">
    <name type="scientific">Paenirhodobacter enshiensis</name>
    <dbReference type="NCBI Taxonomy" id="1105367"/>
    <lineage>
        <taxon>Bacteria</taxon>
        <taxon>Pseudomonadati</taxon>
        <taxon>Pseudomonadota</taxon>
        <taxon>Alphaproteobacteria</taxon>
        <taxon>Rhodobacterales</taxon>
        <taxon>Rhodobacter group</taxon>
        <taxon>Paenirhodobacter</taxon>
    </lineage>
</organism>
<dbReference type="EMBL" id="JFZB01000009">
    <property type="protein sequence ID" value="KFI27546.1"/>
    <property type="molecule type" value="Genomic_DNA"/>
</dbReference>
<comment type="caution">
    <text evidence="1">The sequence shown here is derived from an EMBL/GenBank/DDBJ whole genome shotgun (WGS) entry which is preliminary data.</text>
</comment>
<accession>A0A086XZU6</accession>